<comment type="caution">
    <text evidence="2">The sequence shown here is derived from an EMBL/GenBank/DDBJ whole genome shotgun (WGS) entry which is preliminary data.</text>
</comment>
<organism evidence="2 3">
    <name type="scientific">Streptomyces cupreus</name>
    <dbReference type="NCBI Taxonomy" id="2759956"/>
    <lineage>
        <taxon>Bacteria</taxon>
        <taxon>Bacillati</taxon>
        <taxon>Actinomycetota</taxon>
        <taxon>Actinomycetes</taxon>
        <taxon>Kitasatosporales</taxon>
        <taxon>Streptomycetaceae</taxon>
        <taxon>Streptomyces</taxon>
    </lineage>
</organism>
<keyword evidence="3" id="KW-1185">Reference proteome</keyword>
<proteinExistence type="predicted"/>
<dbReference type="InterPro" id="IPR036291">
    <property type="entry name" value="NAD(P)-bd_dom_sf"/>
</dbReference>
<evidence type="ECO:0000313" key="3">
    <source>
        <dbReference type="Proteomes" id="UP000584670"/>
    </source>
</evidence>
<dbReference type="SUPFAM" id="SSF51735">
    <property type="entry name" value="NAD(P)-binding Rossmann-fold domains"/>
    <property type="match status" value="1"/>
</dbReference>
<dbReference type="Gene3D" id="3.40.50.720">
    <property type="entry name" value="NAD(P)-binding Rossmann-like Domain"/>
    <property type="match status" value="1"/>
</dbReference>
<feature type="domain" description="NAD-dependent epimerase/dehydratase" evidence="1">
    <location>
        <begin position="9"/>
        <end position="241"/>
    </location>
</feature>
<dbReference type="PANTHER" id="PTHR48079">
    <property type="entry name" value="PROTEIN YEEZ"/>
    <property type="match status" value="1"/>
</dbReference>
<dbReference type="InterPro" id="IPR051783">
    <property type="entry name" value="NAD(P)-dependent_oxidoreduct"/>
</dbReference>
<accession>A0A7X1J5T7</accession>
<dbReference type="Pfam" id="PF01370">
    <property type="entry name" value="Epimerase"/>
    <property type="match status" value="1"/>
</dbReference>
<sequence length="342" mass="37076">MSVERGKRIVVTGATGNVGTSVVRALSESGEVSSVVGLARRVPAWSPDKTEWVRVDVSSDEGRLAEIFSGADAVVHLAWRMQPTRDQVATWRTNVLGSVSVFQAVTEANVPVLVYASSVGAYAPGPKDRAVDETWPTHGWPTAAYCREKAYVERVLDGFEQSNPGVRVIRMRPAFMFKREAASEQRRIFGGHYLPGPLARPHLLPFVPDVPGLRFQALHTDDAARAIRIALTSEARGAFNLAAEPPLDAEVLGELFHARAVRLPATAARSGLSAAWALRLAAVPPQLFDAVVRIPLMDCTRARVELGWVPEHTATEALKEMLRGVREGSGMDTPPLVGHKAS</sequence>
<reference evidence="2 3" key="1">
    <citation type="submission" date="2020-08" db="EMBL/GenBank/DDBJ databases">
        <title>Streptomyces sp. PSKA01 genome sequencing and assembly.</title>
        <authorList>
            <person name="Mandal S."/>
            <person name="Maiti P.K."/>
            <person name="Das P."/>
        </authorList>
    </citation>
    <scope>NUCLEOTIDE SEQUENCE [LARGE SCALE GENOMIC DNA]</scope>
    <source>
        <strain evidence="2 3">PSKA01</strain>
    </source>
</reference>
<name>A0A7X1J5T7_9ACTN</name>
<dbReference type="GO" id="GO:0005737">
    <property type="term" value="C:cytoplasm"/>
    <property type="evidence" value="ECO:0007669"/>
    <property type="project" value="TreeGrafter"/>
</dbReference>
<protein>
    <submittedName>
        <fullName evidence="2">NAD-dependent epimerase/dehydratase family protein</fullName>
    </submittedName>
</protein>
<gene>
    <name evidence="2" type="ORF">H4N64_24635</name>
</gene>
<evidence type="ECO:0000259" key="1">
    <source>
        <dbReference type="Pfam" id="PF01370"/>
    </source>
</evidence>
<dbReference type="RefSeq" id="WP_186284587.1">
    <property type="nucleotide sequence ID" value="NZ_JACMSF010000028.1"/>
</dbReference>
<evidence type="ECO:0000313" key="2">
    <source>
        <dbReference type="EMBL" id="MBC2904725.1"/>
    </source>
</evidence>
<dbReference type="GO" id="GO:0004029">
    <property type="term" value="F:aldehyde dehydrogenase (NAD+) activity"/>
    <property type="evidence" value="ECO:0007669"/>
    <property type="project" value="TreeGrafter"/>
</dbReference>
<dbReference type="PANTHER" id="PTHR48079:SF6">
    <property type="entry name" value="NAD(P)-BINDING DOMAIN-CONTAINING PROTEIN-RELATED"/>
    <property type="match status" value="1"/>
</dbReference>
<dbReference type="InterPro" id="IPR001509">
    <property type="entry name" value="Epimerase_deHydtase"/>
</dbReference>
<dbReference type="Proteomes" id="UP000584670">
    <property type="component" value="Unassembled WGS sequence"/>
</dbReference>
<dbReference type="EMBL" id="JACMSF010000028">
    <property type="protein sequence ID" value="MBC2904725.1"/>
    <property type="molecule type" value="Genomic_DNA"/>
</dbReference>
<dbReference type="AlphaFoldDB" id="A0A7X1J5T7"/>